<comment type="caution">
    <text evidence="4">The sequence shown here is derived from an EMBL/GenBank/DDBJ whole genome shotgun (WGS) entry which is preliminary data.</text>
</comment>
<gene>
    <name evidence="4" type="ORF">GLP15_596</name>
</gene>
<dbReference type="STRING" id="658858.E1F563"/>
<feature type="region of interest" description="Disordered" evidence="3">
    <location>
        <begin position="452"/>
        <end position="508"/>
    </location>
</feature>
<dbReference type="Pfam" id="PF12796">
    <property type="entry name" value="Ank_2"/>
    <property type="match status" value="1"/>
</dbReference>
<protein>
    <submittedName>
        <fullName evidence="4">Protein 21.1</fullName>
    </submittedName>
</protein>
<dbReference type="PANTHER" id="PTHR24184:SF11">
    <property type="entry name" value="ANKYRIN REPEAT AND SOCS BOX CONTAINING 3"/>
    <property type="match status" value="1"/>
</dbReference>
<feature type="repeat" description="ANK" evidence="1">
    <location>
        <begin position="89"/>
        <end position="121"/>
    </location>
</feature>
<dbReference type="PANTHER" id="PTHR24184">
    <property type="entry name" value="SI:CH211-189E2.2"/>
    <property type="match status" value="1"/>
</dbReference>
<feature type="coiled-coil region" evidence="2">
    <location>
        <begin position="286"/>
        <end position="355"/>
    </location>
</feature>
<evidence type="ECO:0000256" key="1">
    <source>
        <dbReference type="PROSITE-ProRule" id="PRU00023"/>
    </source>
</evidence>
<dbReference type="Proteomes" id="UP000008974">
    <property type="component" value="Unassembled WGS sequence"/>
</dbReference>
<dbReference type="PROSITE" id="PS50088">
    <property type="entry name" value="ANK_REPEAT"/>
    <property type="match status" value="1"/>
</dbReference>
<feature type="compositionally biased region" description="Basic and acidic residues" evidence="3">
    <location>
        <begin position="453"/>
        <end position="464"/>
    </location>
</feature>
<name>E1F563_GIAIA</name>
<dbReference type="Gene3D" id="1.25.40.20">
    <property type="entry name" value="Ankyrin repeat-containing domain"/>
    <property type="match status" value="1"/>
</dbReference>
<evidence type="ECO:0000313" key="5">
    <source>
        <dbReference type="Proteomes" id="UP000008974"/>
    </source>
</evidence>
<feature type="region of interest" description="Disordered" evidence="3">
    <location>
        <begin position="800"/>
        <end position="830"/>
    </location>
</feature>
<keyword evidence="1" id="KW-0040">ANK repeat</keyword>
<dbReference type="SMART" id="SM00248">
    <property type="entry name" value="ANK"/>
    <property type="match status" value="4"/>
</dbReference>
<evidence type="ECO:0000256" key="2">
    <source>
        <dbReference type="SAM" id="Coils"/>
    </source>
</evidence>
<keyword evidence="2" id="KW-0175">Coiled coil</keyword>
<evidence type="ECO:0000256" key="3">
    <source>
        <dbReference type="SAM" id="MobiDB-lite"/>
    </source>
</evidence>
<dbReference type="AlphaFoldDB" id="E1F563"/>
<reference evidence="4 5" key="1">
    <citation type="journal article" date="2010" name="BMC Genomics">
        <title>Genome analysis and comparative genomics of a Giardia intestinalis assemblage E isolate.</title>
        <authorList>
            <person name="Jerlstrom-Hultqvist J."/>
            <person name="Franzen O."/>
            <person name="Ankarklev J."/>
            <person name="Xu F."/>
            <person name="Nohynkova E."/>
            <person name="Andersson J.O."/>
            <person name="Svard S.G."/>
            <person name="Andersson B."/>
        </authorList>
    </citation>
    <scope>NUCLEOTIDE SEQUENCE [LARGE SCALE GENOMIC DNA]</scope>
    <source>
        <strain evidence="4 5">P15</strain>
    </source>
</reference>
<proteinExistence type="predicted"/>
<dbReference type="OMA" id="THIDANR"/>
<organism evidence="4 5">
    <name type="scientific">Giardia intestinalis (strain P15)</name>
    <name type="common">Giardia lamblia</name>
    <dbReference type="NCBI Taxonomy" id="658858"/>
    <lineage>
        <taxon>Eukaryota</taxon>
        <taxon>Metamonada</taxon>
        <taxon>Diplomonadida</taxon>
        <taxon>Hexamitidae</taxon>
        <taxon>Giardiinae</taxon>
        <taxon>Giardia</taxon>
    </lineage>
</organism>
<dbReference type="SUPFAM" id="SSF48403">
    <property type="entry name" value="Ankyrin repeat"/>
    <property type="match status" value="1"/>
</dbReference>
<feature type="coiled-coil region" evidence="2">
    <location>
        <begin position="656"/>
        <end position="690"/>
    </location>
</feature>
<dbReference type="VEuPathDB" id="GiardiaDB:GLP15_596"/>
<feature type="coiled-coil region" evidence="2">
    <location>
        <begin position="393"/>
        <end position="427"/>
    </location>
</feature>
<dbReference type="OrthoDB" id="194358at2759"/>
<dbReference type="EMBL" id="ACVC01000185">
    <property type="protein sequence ID" value="EFO62334.1"/>
    <property type="molecule type" value="Genomic_DNA"/>
</dbReference>
<accession>E1F563</accession>
<evidence type="ECO:0000313" key="4">
    <source>
        <dbReference type="EMBL" id="EFO62334.1"/>
    </source>
</evidence>
<dbReference type="Pfam" id="PF00023">
    <property type="entry name" value="Ank"/>
    <property type="match status" value="1"/>
</dbReference>
<dbReference type="InterPro" id="IPR002110">
    <property type="entry name" value="Ankyrin_rpt"/>
</dbReference>
<sequence length="830" mass="92285">MHNFRVSRIKKSIKFRQCRKFKMSKIKDSDSWFSAVSEGKTKLVAASAKSFKGFRNENQETALILAAKLNHPDIVEALAVHEARHTDSNGYTALMWAAKNGDARMIRALINGERDILLPDGRDALSLAAEAGNLETTNALVPFFELAKPSTGLSALDYAARANHEQVVRALIAEFDPAAHVLEAALRQAEIMNHGELASYLRSVIDSKANAVSPIGSTSSNFISRLATPNTHSPCASAASYADCERMAAYAHKLEDELREERSKTHIDANRILGKSYTDEDLRMYIATMEAKLEASDRERVKLHAEIMELRRHYGDSKRAGTADMNVVSRSLTELQKLRKENSDLQDVIKSQTSRINGLVATSKRQSELLRSINKSGADGDSAIGTTKSIRDLHSLEEKLQETDTQYTKLRKEHGRLRGEHEDLKEKYEEACKMLATKENGEDAVKALNAMESKSKAERQRMNDTKLMSHRNRSSASPSHRACAEPKSIIESPKRGSSYGTMGPSKRTVSRLTEQNIPITAPSSGDADSFSAAFDNTLSKAPKDSTYKTAGTYQAIKSSKEKDKEIAQLKDELFNCYSADEVEKLHRIIELRETQLADVTKERNALGAYLDRYNTSQYNAQQVADENDHLKRRIAARDEAIHKMTRELCTVARASRSTMEAKLQEKDQEITRLNEKLVALHDDYMRLKNDPNIPRQTALGIESREKYLRMVADTEQQNHVYRKLIQDQQAQISVLAAQLGAAESHAQALSADTLRASATWAPGEVQPALGPFPQYPPQSSARSPLDARLQDVEILEREQMAVQGGAKAASDRPWTPPSAEGCARPASSYA</sequence>
<dbReference type="InterPro" id="IPR036770">
    <property type="entry name" value="Ankyrin_rpt-contain_sf"/>
</dbReference>